<sequence>MYTFLPTTPHHTTSRSRSADRIQICATQLACPHWNADTDRTAPAFHKTSCIAVLAFRTGRGVARWWGGRHERV</sequence>
<keyword evidence="2" id="KW-1185">Reference proteome</keyword>
<accession>A0A7U2I1X2</accession>
<dbReference type="AlphaFoldDB" id="A0A7U2I1X2"/>
<evidence type="ECO:0000313" key="1">
    <source>
        <dbReference type="EMBL" id="QRC96736.1"/>
    </source>
</evidence>
<dbReference type="VEuPathDB" id="FungiDB:JI435_409560"/>
<dbReference type="EMBL" id="CP069028">
    <property type="protein sequence ID" value="QRC96736.1"/>
    <property type="molecule type" value="Genomic_DNA"/>
</dbReference>
<proteinExistence type="predicted"/>
<gene>
    <name evidence="1" type="ORF">JI435_409560</name>
</gene>
<name>A0A7U2I1X2_PHANO</name>
<protein>
    <submittedName>
        <fullName evidence="1">Uncharacterized protein</fullName>
    </submittedName>
</protein>
<evidence type="ECO:0000313" key="2">
    <source>
        <dbReference type="Proteomes" id="UP000663193"/>
    </source>
</evidence>
<dbReference type="Proteomes" id="UP000663193">
    <property type="component" value="Chromosome 6"/>
</dbReference>
<organism evidence="1 2">
    <name type="scientific">Phaeosphaeria nodorum (strain SN15 / ATCC MYA-4574 / FGSC 10173)</name>
    <name type="common">Glume blotch fungus</name>
    <name type="synonym">Parastagonospora nodorum</name>
    <dbReference type="NCBI Taxonomy" id="321614"/>
    <lineage>
        <taxon>Eukaryota</taxon>
        <taxon>Fungi</taxon>
        <taxon>Dikarya</taxon>
        <taxon>Ascomycota</taxon>
        <taxon>Pezizomycotina</taxon>
        <taxon>Dothideomycetes</taxon>
        <taxon>Pleosporomycetidae</taxon>
        <taxon>Pleosporales</taxon>
        <taxon>Pleosporineae</taxon>
        <taxon>Phaeosphaeriaceae</taxon>
        <taxon>Parastagonospora</taxon>
    </lineage>
</organism>
<reference evidence="2" key="1">
    <citation type="journal article" date="2021" name="BMC Genomics">
        <title>Chromosome-level genome assembly and manually-curated proteome of model necrotroph Parastagonospora nodorum Sn15 reveals a genome-wide trove of candidate effector homologs, and redundancy of virulence-related functions within an accessory chromosome.</title>
        <authorList>
            <person name="Bertazzoni S."/>
            <person name="Jones D.A.B."/>
            <person name="Phan H.T."/>
            <person name="Tan K.-C."/>
            <person name="Hane J.K."/>
        </authorList>
    </citation>
    <scope>NUCLEOTIDE SEQUENCE [LARGE SCALE GENOMIC DNA]</scope>
    <source>
        <strain evidence="2">SN15 / ATCC MYA-4574 / FGSC 10173)</strain>
    </source>
</reference>